<gene>
    <name evidence="2" type="ORF">GIL414_LOCUS46923</name>
    <name evidence="1" type="ORF">OVN521_LOCUS34499</name>
</gene>
<proteinExistence type="predicted"/>
<evidence type="ECO:0000313" key="3">
    <source>
        <dbReference type="Proteomes" id="UP000663866"/>
    </source>
</evidence>
<organism evidence="1 3">
    <name type="scientific">Rotaria magnacalcarata</name>
    <dbReference type="NCBI Taxonomy" id="392030"/>
    <lineage>
        <taxon>Eukaryota</taxon>
        <taxon>Metazoa</taxon>
        <taxon>Spiralia</taxon>
        <taxon>Gnathifera</taxon>
        <taxon>Rotifera</taxon>
        <taxon>Eurotatoria</taxon>
        <taxon>Bdelloidea</taxon>
        <taxon>Philodinida</taxon>
        <taxon>Philodinidae</taxon>
        <taxon>Rotaria</taxon>
    </lineage>
</organism>
<dbReference type="EMBL" id="CAJOBJ010148666">
    <property type="protein sequence ID" value="CAF4795325.1"/>
    <property type="molecule type" value="Genomic_DNA"/>
</dbReference>
<protein>
    <submittedName>
        <fullName evidence="1">Uncharacterized protein</fullName>
    </submittedName>
</protein>
<comment type="caution">
    <text evidence="1">The sequence shown here is derived from an EMBL/GenBank/DDBJ whole genome shotgun (WGS) entry which is preliminary data.</text>
</comment>
<name>A0A820NUJ0_9BILA</name>
<sequence length="83" mass="9148">MLAADRACLHYCVRGVGHKCTAKSMKACTQENPACEHNNQDYQCDCSWDGTYLGKAESETCSGTGCIHACYKTYNLNCREGPM</sequence>
<evidence type="ECO:0000313" key="2">
    <source>
        <dbReference type="EMBL" id="CAF4795325.1"/>
    </source>
</evidence>
<reference evidence="1" key="1">
    <citation type="submission" date="2021-02" db="EMBL/GenBank/DDBJ databases">
        <authorList>
            <person name="Nowell W R."/>
        </authorList>
    </citation>
    <scope>NUCLEOTIDE SEQUENCE</scope>
</reference>
<evidence type="ECO:0000313" key="1">
    <source>
        <dbReference type="EMBL" id="CAF4394502.1"/>
    </source>
</evidence>
<keyword evidence="3" id="KW-1185">Reference proteome</keyword>
<dbReference type="Proteomes" id="UP000681720">
    <property type="component" value="Unassembled WGS sequence"/>
</dbReference>
<dbReference type="AlphaFoldDB" id="A0A820NUJ0"/>
<feature type="non-terminal residue" evidence="1">
    <location>
        <position position="83"/>
    </location>
</feature>
<dbReference type="EMBL" id="CAJOBG010040126">
    <property type="protein sequence ID" value="CAF4394502.1"/>
    <property type="molecule type" value="Genomic_DNA"/>
</dbReference>
<accession>A0A820NUJ0</accession>
<dbReference type="Proteomes" id="UP000663866">
    <property type="component" value="Unassembled WGS sequence"/>
</dbReference>